<feature type="compositionally biased region" description="Acidic residues" evidence="1">
    <location>
        <begin position="85"/>
        <end position="101"/>
    </location>
</feature>
<evidence type="ECO:0000256" key="1">
    <source>
        <dbReference type="SAM" id="MobiDB-lite"/>
    </source>
</evidence>
<dbReference type="AlphaFoldDB" id="A0A7J7KNW5"/>
<evidence type="ECO:0000313" key="2">
    <source>
        <dbReference type="EMBL" id="KAF6039864.1"/>
    </source>
</evidence>
<dbReference type="EMBL" id="VXIV02000204">
    <property type="protein sequence ID" value="KAF6039864.1"/>
    <property type="molecule type" value="Genomic_DNA"/>
</dbReference>
<feature type="region of interest" description="Disordered" evidence="1">
    <location>
        <begin position="85"/>
        <end position="107"/>
    </location>
</feature>
<dbReference type="GO" id="GO:0005634">
    <property type="term" value="C:nucleus"/>
    <property type="evidence" value="ECO:0007669"/>
    <property type="project" value="TreeGrafter"/>
</dbReference>
<dbReference type="PANTHER" id="PTHR14741">
    <property type="entry name" value="S-ADENOSYLMETHIONINE-DEPENDENT METHYLTRANSFERASE RELATED"/>
    <property type="match status" value="1"/>
</dbReference>
<dbReference type="GO" id="GO:0071164">
    <property type="term" value="F:RNA cap trimethylguanosine synthase activity"/>
    <property type="evidence" value="ECO:0007669"/>
    <property type="project" value="TreeGrafter"/>
</dbReference>
<dbReference type="Proteomes" id="UP000593567">
    <property type="component" value="Unassembled WGS sequence"/>
</dbReference>
<accession>A0A7J7KNW5</accession>
<gene>
    <name evidence="2" type="ORF">EB796_001825</name>
</gene>
<feature type="region of interest" description="Disordered" evidence="1">
    <location>
        <begin position="239"/>
        <end position="336"/>
    </location>
</feature>
<sequence length="597" mass="66376">MGLPLSFSANSLSRSGKKLKHNKGKKSKKRCKPAEETEASFLQYWSKFGEQLVWNSWVEKYGEYIDLTPYAPPVVSEEIVSEEIVGEETVSEETFDEEGVGEETVSKEMVSEEGALATEEHNETPDSGTFGVEAGHQELWNQIWEEHTAQLYAYYENAYYTHNQAKSSQASQDVEEYANPVKKYDIAEHLRDLKICQDSKVFEAVVQIPEAVVQVPEACSSLPAAGLLSSQCLPESGDGVISATSDPELSSHNTISSSKKKKKGQSNGSSGRTFRVGVGSCMKDLIAKGSGGGGDAGGDGEPPNDRPSNYKRSGSHENDESSSKEEENIKRQKREKLEQSIQSIGLSCEHVGQVDAGTFYDSHVVMIDTDNATSIPQAKTPVRKGRKRRKDNDRKIAALVKTDANSCEKSVNTQEQLLNASEQELQEDAAIFDNVLSDVFSPPHRQSKKKKKRVRPQAMPNYIRDDSSMFKYWAQRYRLFSKFDSGIKLDKEAWFSTTPEKIARHIAERCRCDLIVDGFCGVGGNAIQFALTCHRENLFNIAKKITNEIAYFVPKNVNAEQLTKLAGEGNSVEIEQNLLNDKLKTITAYYGDLICHS</sequence>
<evidence type="ECO:0000313" key="3">
    <source>
        <dbReference type="Proteomes" id="UP000593567"/>
    </source>
</evidence>
<comment type="caution">
    <text evidence="2">The sequence shown here is derived from an EMBL/GenBank/DDBJ whole genome shotgun (WGS) entry which is preliminary data.</text>
</comment>
<feature type="compositionally biased region" description="Basic and acidic residues" evidence="1">
    <location>
        <begin position="314"/>
        <end position="336"/>
    </location>
</feature>
<dbReference type="SUPFAM" id="SSF53335">
    <property type="entry name" value="S-adenosyl-L-methionine-dependent methyltransferases"/>
    <property type="match status" value="1"/>
</dbReference>
<feature type="compositionally biased region" description="Gly residues" evidence="1">
    <location>
        <begin position="289"/>
        <end position="300"/>
    </location>
</feature>
<dbReference type="InterPro" id="IPR029063">
    <property type="entry name" value="SAM-dependent_MTases_sf"/>
</dbReference>
<proteinExistence type="predicted"/>
<protein>
    <submittedName>
        <fullName evidence="2">TGS1</fullName>
    </submittedName>
</protein>
<feature type="compositionally biased region" description="Basic residues" evidence="1">
    <location>
        <begin position="15"/>
        <end position="31"/>
    </location>
</feature>
<dbReference type="OrthoDB" id="194443at2759"/>
<name>A0A7J7KNW5_BUGNE</name>
<organism evidence="2 3">
    <name type="scientific">Bugula neritina</name>
    <name type="common">Brown bryozoan</name>
    <name type="synonym">Sertularia neritina</name>
    <dbReference type="NCBI Taxonomy" id="10212"/>
    <lineage>
        <taxon>Eukaryota</taxon>
        <taxon>Metazoa</taxon>
        <taxon>Spiralia</taxon>
        <taxon>Lophotrochozoa</taxon>
        <taxon>Bryozoa</taxon>
        <taxon>Gymnolaemata</taxon>
        <taxon>Cheilostomatida</taxon>
        <taxon>Flustrina</taxon>
        <taxon>Buguloidea</taxon>
        <taxon>Bugulidae</taxon>
        <taxon>Bugula</taxon>
    </lineage>
</organism>
<keyword evidence="3" id="KW-1185">Reference proteome</keyword>
<dbReference type="Gene3D" id="3.40.50.150">
    <property type="entry name" value="Vaccinia Virus protein VP39"/>
    <property type="match status" value="2"/>
</dbReference>
<dbReference type="PANTHER" id="PTHR14741:SF32">
    <property type="entry name" value="TRIMETHYLGUANOSINE SYNTHASE"/>
    <property type="match status" value="1"/>
</dbReference>
<feature type="region of interest" description="Disordered" evidence="1">
    <location>
        <begin position="1"/>
        <end position="36"/>
    </location>
</feature>
<feature type="compositionally biased region" description="Polar residues" evidence="1">
    <location>
        <begin position="242"/>
        <end position="255"/>
    </location>
</feature>
<reference evidence="2" key="1">
    <citation type="submission" date="2020-06" db="EMBL/GenBank/DDBJ databases">
        <title>Draft genome of Bugula neritina, a colonial animal packing powerful symbionts and potential medicines.</title>
        <authorList>
            <person name="Rayko M."/>
        </authorList>
    </citation>
    <scope>NUCLEOTIDE SEQUENCE [LARGE SCALE GENOMIC DNA]</scope>
    <source>
        <strain evidence="2">Kwan_BN1</strain>
    </source>
</reference>